<evidence type="ECO:0000256" key="1">
    <source>
        <dbReference type="ARBA" id="ARBA00004613"/>
    </source>
</evidence>
<dbReference type="Pfam" id="PF00007">
    <property type="entry name" value="Cys_knot"/>
    <property type="match status" value="1"/>
</dbReference>
<protein>
    <recommendedName>
        <fullName evidence="6">Glycoprotein hormone subunit beta domain-containing protein</fullName>
    </recommendedName>
</protein>
<dbReference type="GO" id="GO:0005737">
    <property type="term" value="C:cytoplasm"/>
    <property type="evidence" value="ECO:0007669"/>
    <property type="project" value="TreeGrafter"/>
</dbReference>
<evidence type="ECO:0000256" key="3">
    <source>
        <dbReference type="ARBA" id="ARBA00022525"/>
    </source>
</evidence>
<dbReference type="GO" id="GO:0005179">
    <property type="term" value="F:hormone activity"/>
    <property type="evidence" value="ECO:0007669"/>
    <property type="project" value="InterPro"/>
</dbReference>
<comment type="subcellular location">
    <subcellularLocation>
        <location evidence="1">Secreted</location>
    </subcellularLocation>
</comment>
<dbReference type="Gene3D" id="2.10.90.10">
    <property type="entry name" value="Cystine-knot cytokines"/>
    <property type="match status" value="1"/>
</dbReference>
<dbReference type="GO" id="GO:0007186">
    <property type="term" value="P:G protein-coupled receptor signaling pathway"/>
    <property type="evidence" value="ECO:0007669"/>
    <property type="project" value="TreeGrafter"/>
</dbReference>
<name>A0A7I8WCF9_9ANNE</name>
<dbReference type="InterPro" id="IPR001545">
    <property type="entry name" value="Gonadotropin_bsu"/>
</dbReference>
<dbReference type="EMBL" id="CAJFCJ010000029">
    <property type="protein sequence ID" value="CAD5125865.1"/>
    <property type="molecule type" value="Genomic_DNA"/>
</dbReference>
<dbReference type="PANTHER" id="PTHR11515">
    <property type="entry name" value="GLYCOPROTEIN HORMONE BETA CHAIN"/>
    <property type="match status" value="1"/>
</dbReference>
<gene>
    <name evidence="7" type="ORF">DGYR_LOCUS13172</name>
</gene>
<dbReference type="SUPFAM" id="SSF57501">
    <property type="entry name" value="Cystine-knot cytokines"/>
    <property type="match status" value="1"/>
</dbReference>
<keyword evidence="4" id="KW-1015">Disulfide bond</keyword>
<keyword evidence="5" id="KW-1133">Transmembrane helix</keyword>
<keyword evidence="5" id="KW-0472">Membrane</keyword>
<dbReference type="OrthoDB" id="10006958at2759"/>
<evidence type="ECO:0000313" key="7">
    <source>
        <dbReference type="EMBL" id="CAD5125865.1"/>
    </source>
</evidence>
<evidence type="ECO:0000259" key="6">
    <source>
        <dbReference type="Pfam" id="PF00007"/>
    </source>
</evidence>
<evidence type="ECO:0000313" key="8">
    <source>
        <dbReference type="Proteomes" id="UP000549394"/>
    </source>
</evidence>
<evidence type="ECO:0000256" key="5">
    <source>
        <dbReference type="SAM" id="Phobius"/>
    </source>
</evidence>
<organism evidence="7 8">
    <name type="scientific">Dimorphilus gyrociliatus</name>
    <dbReference type="NCBI Taxonomy" id="2664684"/>
    <lineage>
        <taxon>Eukaryota</taxon>
        <taxon>Metazoa</taxon>
        <taxon>Spiralia</taxon>
        <taxon>Lophotrochozoa</taxon>
        <taxon>Annelida</taxon>
        <taxon>Polychaeta</taxon>
        <taxon>Polychaeta incertae sedis</taxon>
        <taxon>Dinophilidae</taxon>
        <taxon>Dimorphilus</taxon>
    </lineage>
</organism>
<accession>A0A7I8WCF9</accession>
<proteinExistence type="inferred from homology"/>
<feature type="domain" description="Glycoprotein hormone subunit beta" evidence="6">
    <location>
        <begin position="73"/>
        <end position="140"/>
    </location>
</feature>
<keyword evidence="3" id="KW-0964">Secreted</keyword>
<dbReference type="InterPro" id="IPR006208">
    <property type="entry name" value="Glyco_hormone_CN"/>
</dbReference>
<reference evidence="7 8" key="1">
    <citation type="submission" date="2020-08" db="EMBL/GenBank/DDBJ databases">
        <authorList>
            <person name="Hejnol A."/>
        </authorList>
    </citation>
    <scope>NUCLEOTIDE SEQUENCE [LARGE SCALE GENOMIC DNA]</scope>
</reference>
<feature type="transmembrane region" description="Helical" evidence="5">
    <location>
        <begin position="20"/>
        <end position="37"/>
    </location>
</feature>
<dbReference type="PANTHER" id="PTHR11515:SF13">
    <property type="entry name" value="GLYCOPROTEIN HORMONE BETA 5, ISOFORM A"/>
    <property type="match status" value="1"/>
</dbReference>
<comment type="caution">
    <text evidence="7">The sequence shown here is derived from an EMBL/GenBank/DDBJ whole genome shotgun (WGS) entry which is preliminary data.</text>
</comment>
<dbReference type="InterPro" id="IPR029034">
    <property type="entry name" value="Cystine-knot_cytokine"/>
</dbReference>
<dbReference type="AlphaFoldDB" id="A0A7I8WCF9"/>
<dbReference type="Proteomes" id="UP000549394">
    <property type="component" value="Unassembled WGS sequence"/>
</dbReference>
<comment type="similarity">
    <text evidence="2">Belongs to the glycoprotein hormones subunit beta family.</text>
</comment>
<keyword evidence="8" id="KW-1185">Reference proteome</keyword>
<evidence type="ECO:0000256" key="4">
    <source>
        <dbReference type="ARBA" id="ARBA00023157"/>
    </source>
</evidence>
<dbReference type="GO" id="GO:0005615">
    <property type="term" value="C:extracellular space"/>
    <property type="evidence" value="ECO:0007669"/>
    <property type="project" value="TreeGrafter"/>
</dbReference>
<sequence>MLTPPQIEFIGIEDTFVEAMTLLWTKLFLLLAIFYMVKADEKSRKGTEFGCFNSSHKMNLNKDLKINATSVLKCRHTIQVPICWGRCDTWDIPDFQWNHSVCSYGRKTLKKVKLLDCDPNHPDPFMYLYVADTCECKLCKGIGCNYLHT</sequence>
<keyword evidence="5" id="KW-0812">Transmembrane</keyword>
<evidence type="ECO:0000256" key="2">
    <source>
        <dbReference type="ARBA" id="ARBA00006552"/>
    </source>
</evidence>